<reference evidence="8 9" key="1">
    <citation type="journal article" date="2016" name="Antonie Van Leeuwenhoek">
        <title>Denitratimonas tolerans gen. nov., sp. nov., a denitrifying bacterium isolated from a bioreactor for tannery wastewater treatment.</title>
        <authorList>
            <person name="Han S.I."/>
            <person name="Kim J.O."/>
            <person name="Lee Y.R."/>
            <person name="Ekpeghere K.I."/>
            <person name="Koh S.C."/>
            <person name="Whang K.S."/>
        </authorList>
    </citation>
    <scope>NUCLEOTIDE SEQUENCE [LARGE SCALE GENOMIC DNA]</scope>
    <source>
        <strain evidence="8 9">KACC 17565</strain>
    </source>
</reference>
<evidence type="ECO:0000256" key="3">
    <source>
        <dbReference type="ARBA" id="ARBA00022777"/>
    </source>
</evidence>
<proteinExistence type="predicted"/>
<dbReference type="CDD" id="cd14014">
    <property type="entry name" value="STKc_PknB_like"/>
    <property type="match status" value="1"/>
</dbReference>
<dbReference type="PROSITE" id="PS00108">
    <property type="entry name" value="PROTEIN_KINASE_ST"/>
    <property type="match status" value="1"/>
</dbReference>
<dbReference type="InterPro" id="IPR000719">
    <property type="entry name" value="Prot_kinase_dom"/>
</dbReference>
<dbReference type="PANTHER" id="PTHR43289:SF6">
    <property type="entry name" value="SERINE_THREONINE-PROTEIN KINASE NEKL-3"/>
    <property type="match status" value="1"/>
</dbReference>
<evidence type="ECO:0000259" key="7">
    <source>
        <dbReference type="PROSITE" id="PS50011"/>
    </source>
</evidence>
<name>A0AAW9R4Z6_9GAMM</name>
<evidence type="ECO:0000256" key="4">
    <source>
        <dbReference type="ARBA" id="ARBA00022840"/>
    </source>
</evidence>
<dbReference type="SUPFAM" id="SSF56112">
    <property type="entry name" value="Protein kinase-like (PK-like)"/>
    <property type="match status" value="1"/>
</dbReference>
<dbReference type="InterPro" id="IPR011009">
    <property type="entry name" value="Kinase-like_dom_sf"/>
</dbReference>
<dbReference type="GO" id="GO:0005524">
    <property type="term" value="F:ATP binding"/>
    <property type="evidence" value="ECO:0007669"/>
    <property type="project" value="UniProtKB-UniRule"/>
</dbReference>
<accession>A0AAW9R4Z6</accession>
<dbReference type="InterPro" id="IPR008271">
    <property type="entry name" value="Ser/Thr_kinase_AS"/>
</dbReference>
<evidence type="ECO:0000256" key="1">
    <source>
        <dbReference type="ARBA" id="ARBA00022679"/>
    </source>
</evidence>
<comment type="caution">
    <text evidence="8">The sequence shown here is derived from an EMBL/GenBank/DDBJ whole genome shotgun (WGS) entry which is preliminary data.</text>
</comment>
<organism evidence="8 9">
    <name type="scientific">Denitratimonas tolerans</name>
    <dbReference type="NCBI Taxonomy" id="1338420"/>
    <lineage>
        <taxon>Bacteria</taxon>
        <taxon>Pseudomonadati</taxon>
        <taxon>Pseudomonadota</taxon>
        <taxon>Gammaproteobacteria</taxon>
        <taxon>Lysobacterales</taxon>
        <taxon>Lysobacteraceae</taxon>
        <taxon>Denitratimonas</taxon>
    </lineage>
</organism>
<keyword evidence="9" id="KW-1185">Reference proteome</keyword>
<dbReference type="Gene3D" id="1.10.510.10">
    <property type="entry name" value="Transferase(Phosphotransferase) domain 1"/>
    <property type="match status" value="1"/>
</dbReference>
<dbReference type="GO" id="GO:0004674">
    <property type="term" value="F:protein serine/threonine kinase activity"/>
    <property type="evidence" value="ECO:0007669"/>
    <property type="project" value="UniProtKB-EC"/>
</dbReference>
<dbReference type="RefSeq" id="WP_337334714.1">
    <property type="nucleotide sequence ID" value="NZ_JBBDHC010000005.1"/>
</dbReference>
<keyword evidence="1 8" id="KW-0808">Transferase</keyword>
<evidence type="ECO:0000313" key="8">
    <source>
        <dbReference type="EMBL" id="MEJ1248994.1"/>
    </source>
</evidence>
<dbReference type="Pfam" id="PF00069">
    <property type="entry name" value="Pkinase"/>
    <property type="match status" value="1"/>
</dbReference>
<keyword evidence="2 5" id="KW-0547">Nucleotide-binding</keyword>
<dbReference type="PROSITE" id="PS00107">
    <property type="entry name" value="PROTEIN_KINASE_ATP"/>
    <property type="match status" value="1"/>
</dbReference>
<protein>
    <submittedName>
        <fullName evidence="8">Serine/threonine-protein kinase</fullName>
        <ecNumber evidence="8">2.7.11.1</ecNumber>
    </submittedName>
</protein>
<feature type="domain" description="Protein kinase" evidence="7">
    <location>
        <begin position="58"/>
        <end position="317"/>
    </location>
</feature>
<keyword evidence="3 8" id="KW-0418">Kinase</keyword>
<dbReference type="SMART" id="SM00220">
    <property type="entry name" value="S_TKc"/>
    <property type="match status" value="1"/>
</dbReference>
<evidence type="ECO:0000256" key="5">
    <source>
        <dbReference type="PROSITE-ProRule" id="PRU10141"/>
    </source>
</evidence>
<dbReference type="AlphaFoldDB" id="A0AAW9R4Z6"/>
<feature type="binding site" evidence="5">
    <location>
        <position position="93"/>
    </location>
    <ligand>
        <name>ATP</name>
        <dbReference type="ChEBI" id="CHEBI:30616"/>
    </ligand>
</feature>
<evidence type="ECO:0000256" key="2">
    <source>
        <dbReference type="ARBA" id="ARBA00022741"/>
    </source>
</evidence>
<feature type="region of interest" description="Disordered" evidence="6">
    <location>
        <begin position="1"/>
        <end position="23"/>
    </location>
</feature>
<dbReference type="PROSITE" id="PS50011">
    <property type="entry name" value="PROTEIN_KINASE_DOM"/>
    <property type="match status" value="1"/>
</dbReference>
<keyword evidence="4 5" id="KW-0067">ATP-binding</keyword>
<dbReference type="Gene3D" id="3.30.200.20">
    <property type="entry name" value="Phosphorylase Kinase, domain 1"/>
    <property type="match status" value="1"/>
</dbReference>
<sequence>MAREFDSEVTRAAPGPGQQGPVPAAFQTFATSALQAPPAVSGRAGIELAPGDIVKGRFEVVEELGRGGMGLVYKARDLRKVEARDPDPFVAMKILSGDMAEFGLGFVALQREGKHAQSLNHPNIVKVFDFDRDGKLVYLTMELLRGEPLQLRLRDADRPLDAAERLRIARGIISGLGYAHAQGLVHADIKPSNVFLGEDGEPKLLDFGIARARERDSVFDADDVGAMTMDYASPEMLAGERPQPADDVYALGCLLFRLYAGRHPFDHVPADQAASQRLRPKFPANLTRVQSRAVARALAFRRADRFEDAMALGRAFDAYDWRRLGLGLAGAALAAVLALWSSSDWLLARWGTLQLDADQRAQVEAAVREGQGNLARRYWEDAALQFVEALRLNPYDREARAGLVAVVADMRGAMPAVDLPDAIAVLQERTRCLGDDPQCPRSAKRILARAADRHAPPD</sequence>
<dbReference type="PANTHER" id="PTHR43289">
    <property type="entry name" value="MITOGEN-ACTIVATED PROTEIN KINASE KINASE KINASE 20-RELATED"/>
    <property type="match status" value="1"/>
</dbReference>
<dbReference type="EMBL" id="JBBDHC010000005">
    <property type="protein sequence ID" value="MEJ1248994.1"/>
    <property type="molecule type" value="Genomic_DNA"/>
</dbReference>
<dbReference type="Proteomes" id="UP001364472">
    <property type="component" value="Unassembled WGS sequence"/>
</dbReference>
<evidence type="ECO:0000313" key="9">
    <source>
        <dbReference type="Proteomes" id="UP001364472"/>
    </source>
</evidence>
<dbReference type="InterPro" id="IPR017441">
    <property type="entry name" value="Protein_kinase_ATP_BS"/>
</dbReference>
<evidence type="ECO:0000256" key="6">
    <source>
        <dbReference type="SAM" id="MobiDB-lite"/>
    </source>
</evidence>
<dbReference type="EC" id="2.7.11.1" evidence="8"/>
<gene>
    <name evidence="8" type="ORF">WB794_04800</name>
</gene>
<feature type="compositionally biased region" description="Low complexity" evidence="6">
    <location>
        <begin position="12"/>
        <end position="23"/>
    </location>
</feature>